<dbReference type="EMBL" id="FXYH01000016">
    <property type="protein sequence ID" value="SMX48109.1"/>
    <property type="molecule type" value="Genomic_DNA"/>
</dbReference>
<proteinExistence type="predicted"/>
<evidence type="ECO:0000313" key="1">
    <source>
        <dbReference type="EMBL" id="SMX48109.1"/>
    </source>
</evidence>
<name>A0A238KZB9_9RHOB</name>
<protein>
    <submittedName>
        <fullName evidence="1">Uncharacterized protein</fullName>
    </submittedName>
</protein>
<gene>
    <name evidence="1" type="ORF">PEV8663_03741</name>
</gene>
<keyword evidence="2" id="KW-1185">Reference proteome</keyword>
<reference evidence="1 2" key="1">
    <citation type="submission" date="2017-05" db="EMBL/GenBank/DDBJ databases">
        <authorList>
            <person name="Song R."/>
            <person name="Chenine A.L."/>
            <person name="Ruprecht R.M."/>
        </authorList>
    </citation>
    <scope>NUCLEOTIDE SEQUENCE [LARGE SCALE GENOMIC DNA]</scope>
    <source>
        <strain evidence="1 2">CECT 8663</strain>
    </source>
</reference>
<organism evidence="1 2">
    <name type="scientific">Pelagimonas varians</name>
    <dbReference type="NCBI Taxonomy" id="696760"/>
    <lineage>
        <taxon>Bacteria</taxon>
        <taxon>Pseudomonadati</taxon>
        <taxon>Pseudomonadota</taxon>
        <taxon>Alphaproteobacteria</taxon>
        <taxon>Rhodobacterales</taxon>
        <taxon>Roseobacteraceae</taxon>
        <taxon>Pelagimonas</taxon>
    </lineage>
</organism>
<dbReference type="AlphaFoldDB" id="A0A238KZB9"/>
<sequence length="37" mass="3893">MYTSHGLGIGPKSWTKARQTHGAGAVLTRLDVSVSPL</sequence>
<accession>A0A238KZB9</accession>
<evidence type="ECO:0000313" key="2">
    <source>
        <dbReference type="Proteomes" id="UP000220836"/>
    </source>
</evidence>
<dbReference type="Proteomes" id="UP000220836">
    <property type="component" value="Unassembled WGS sequence"/>
</dbReference>